<organism evidence="2">
    <name type="scientific">uncultured Leptolyngbya sp</name>
    <dbReference type="NCBI Taxonomy" id="332963"/>
    <lineage>
        <taxon>Bacteria</taxon>
        <taxon>Bacillati</taxon>
        <taxon>Cyanobacteriota</taxon>
        <taxon>Cyanophyceae</taxon>
        <taxon>Leptolyngbyales</taxon>
        <taxon>Leptolyngbyaceae</taxon>
        <taxon>Leptolyngbya group</taxon>
        <taxon>Leptolyngbya</taxon>
        <taxon>environmental samples</taxon>
    </lineage>
</organism>
<proteinExistence type="predicted"/>
<protein>
    <submittedName>
        <fullName evidence="2">Uncharacterized protein</fullName>
    </submittedName>
</protein>
<keyword evidence="1" id="KW-0472">Membrane</keyword>
<accession>A0A6J4NLS4</accession>
<evidence type="ECO:0000256" key="1">
    <source>
        <dbReference type="SAM" id="Phobius"/>
    </source>
</evidence>
<dbReference type="EMBL" id="CADCTY010001851">
    <property type="protein sequence ID" value="CAA9391053.1"/>
    <property type="molecule type" value="Genomic_DNA"/>
</dbReference>
<dbReference type="AlphaFoldDB" id="A0A6J4NLS4"/>
<feature type="transmembrane region" description="Helical" evidence="1">
    <location>
        <begin position="102"/>
        <end position="120"/>
    </location>
</feature>
<gene>
    <name evidence="2" type="ORF">AVDCRST_MAG94-5405</name>
</gene>
<reference evidence="2" key="1">
    <citation type="submission" date="2020-02" db="EMBL/GenBank/DDBJ databases">
        <authorList>
            <person name="Meier V. D."/>
        </authorList>
    </citation>
    <scope>NUCLEOTIDE SEQUENCE</scope>
    <source>
        <strain evidence="2">AVDCRST_MAG94</strain>
    </source>
</reference>
<sequence>MSQSDGYPEGDAATLIDARQKPLVSRRRIEHLKALAYDCGLTAEEARKYGKLTATKTWESLLSAHGLEFEPKSEIINDIVAPGNSGQTHSINLLEWVNLSQLLAVSAATAGLIILLLNLWPRINPFNLFPQIKITIQVGTK</sequence>
<keyword evidence="1" id="KW-0812">Transmembrane</keyword>
<keyword evidence="1" id="KW-1133">Transmembrane helix</keyword>
<evidence type="ECO:0000313" key="2">
    <source>
        <dbReference type="EMBL" id="CAA9391053.1"/>
    </source>
</evidence>
<name>A0A6J4NLS4_9CYAN</name>